<accession>A0A841SUB3</accession>
<feature type="transmembrane region" description="Helical" evidence="1">
    <location>
        <begin position="75"/>
        <end position="99"/>
    </location>
</feature>
<name>A0A841SUB3_9BACL</name>
<dbReference type="EMBL" id="JACJVQ010000006">
    <property type="protein sequence ID" value="MBB6634186.1"/>
    <property type="molecule type" value="Genomic_DNA"/>
</dbReference>
<evidence type="ECO:0000313" key="2">
    <source>
        <dbReference type="EMBL" id="MBB6634186.1"/>
    </source>
</evidence>
<keyword evidence="1" id="KW-0472">Membrane</keyword>
<gene>
    <name evidence="2" type="ORF">H7B67_08700</name>
</gene>
<evidence type="ECO:0000256" key="1">
    <source>
        <dbReference type="SAM" id="Phobius"/>
    </source>
</evidence>
<feature type="transmembrane region" description="Helical" evidence="1">
    <location>
        <begin position="111"/>
        <end position="133"/>
    </location>
</feature>
<protein>
    <submittedName>
        <fullName evidence="2">Uncharacterized protein</fullName>
    </submittedName>
</protein>
<keyword evidence="1" id="KW-1133">Transmembrane helix</keyword>
<proteinExistence type="predicted"/>
<keyword evidence="1" id="KW-0812">Transmembrane</keyword>
<dbReference type="AlphaFoldDB" id="A0A841SUB3"/>
<comment type="caution">
    <text evidence="2">The sequence shown here is derived from an EMBL/GenBank/DDBJ whole genome shotgun (WGS) entry which is preliminary data.</text>
</comment>
<keyword evidence="3" id="KW-1185">Reference proteome</keyword>
<dbReference type="RefSeq" id="WP_185119417.1">
    <property type="nucleotide sequence ID" value="NZ_JACJVQ010000006.1"/>
</dbReference>
<organism evidence="2 3">
    <name type="scientific">Cohnella thailandensis</name>
    <dbReference type="NCBI Taxonomy" id="557557"/>
    <lineage>
        <taxon>Bacteria</taxon>
        <taxon>Bacillati</taxon>
        <taxon>Bacillota</taxon>
        <taxon>Bacilli</taxon>
        <taxon>Bacillales</taxon>
        <taxon>Paenibacillaceae</taxon>
        <taxon>Cohnella</taxon>
    </lineage>
</organism>
<feature type="transmembrane region" description="Helical" evidence="1">
    <location>
        <begin position="7"/>
        <end position="30"/>
    </location>
</feature>
<reference evidence="2 3" key="1">
    <citation type="submission" date="2020-08" db="EMBL/GenBank/DDBJ databases">
        <title>Cohnella phylogeny.</title>
        <authorList>
            <person name="Dunlap C."/>
        </authorList>
    </citation>
    <scope>NUCLEOTIDE SEQUENCE [LARGE SCALE GENOMIC DNA]</scope>
    <source>
        <strain evidence="2 3">DSM 25241</strain>
    </source>
</reference>
<feature type="transmembrane region" description="Helical" evidence="1">
    <location>
        <begin position="42"/>
        <end position="63"/>
    </location>
</feature>
<evidence type="ECO:0000313" key="3">
    <source>
        <dbReference type="Proteomes" id="UP000535838"/>
    </source>
</evidence>
<dbReference type="Proteomes" id="UP000535838">
    <property type="component" value="Unassembled WGS sequence"/>
</dbReference>
<sequence length="143" mass="16405">MNVLKWFFIILLYPIMFVMMVLTLIMPFMAYDDLKNVLTYEVPSSGSTLTMVGFCSFFIYLAMKSKWLGMPYRKITILLPMLQMIIYTSLALAIGGTILNKWADQAMFSKGTAIALALLAFVAIRLFLSFLYWKNPIAQRKSQ</sequence>